<keyword evidence="3" id="KW-1185">Reference proteome</keyword>
<accession>A0ABQ9D3N5</accession>
<keyword evidence="1" id="KW-1133">Transmembrane helix</keyword>
<proteinExistence type="predicted"/>
<protein>
    <submittedName>
        <fullName evidence="2">Uncharacterized protein</fullName>
    </submittedName>
</protein>
<feature type="transmembrane region" description="Helical" evidence="1">
    <location>
        <begin position="310"/>
        <end position="332"/>
    </location>
</feature>
<organism evidence="2 3">
    <name type="scientific">Willisornis vidua</name>
    <name type="common">Xingu scale-backed antbird</name>
    <dbReference type="NCBI Taxonomy" id="1566151"/>
    <lineage>
        <taxon>Eukaryota</taxon>
        <taxon>Metazoa</taxon>
        <taxon>Chordata</taxon>
        <taxon>Craniata</taxon>
        <taxon>Vertebrata</taxon>
        <taxon>Euteleostomi</taxon>
        <taxon>Archelosauria</taxon>
        <taxon>Archosauria</taxon>
        <taxon>Dinosauria</taxon>
        <taxon>Saurischia</taxon>
        <taxon>Theropoda</taxon>
        <taxon>Coelurosauria</taxon>
        <taxon>Aves</taxon>
        <taxon>Neognathae</taxon>
        <taxon>Neoaves</taxon>
        <taxon>Telluraves</taxon>
        <taxon>Australaves</taxon>
        <taxon>Passeriformes</taxon>
        <taxon>Thamnophilidae</taxon>
        <taxon>Willisornis</taxon>
    </lineage>
</organism>
<dbReference type="EMBL" id="WHWB01034305">
    <property type="protein sequence ID" value="KAJ7411615.1"/>
    <property type="molecule type" value="Genomic_DNA"/>
</dbReference>
<gene>
    <name evidence="2" type="ORF">WISP_102052</name>
</gene>
<keyword evidence="1" id="KW-0472">Membrane</keyword>
<evidence type="ECO:0000313" key="3">
    <source>
        <dbReference type="Proteomes" id="UP001145742"/>
    </source>
</evidence>
<dbReference type="PANTHER" id="PTHR33332">
    <property type="entry name" value="REVERSE TRANSCRIPTASE DOMAIN-CONTAINING PROTEIN"/>
    <property type="match status" value="1"/>
</dbReference>
<sequence>MEQSGCKAAKCKRTLGVLNMSQSVPKKANGILACIRNSVVSRTRAVIIPLYLALMRSHLKSCVQFWIPHYKKGTEVLEHVQRRAMGLGKHLEPYMEQLRELGVLSLEKRRLRGNLIALYNYLKGCCIEVGVGLFSQHVCDIYGGAGVVESIEMIFNKRDIFLPTDLEDNVIEYVVINVKACQMVVVLRYNCKELEIERMGIGEIYRQCRYKTTTEALQKKLRGCAVYRLFKPCVEPNMPYGMQMYANLTHVGILSNEVYTLPVMGGAFMDSPNEDFSTEYSLFNSSANVHAASSMQNPPEETSRSSNDAILLWIAIIATIGNIVVVGVVYAFTF</sequence>
<comment type="caution">
    <text evidence="2">The sequence shown here is derived from an EMBL/GenBank/DDBJ whole genome shotgun (WGS) entry which is preliminary data.</text>
</comment>
<evidence type="ECO:0000256" key="1">
    <source>
        <dbReference type="SAM" id="Phobius"/>
    </source>
</evidence>
<name>A0ABQ9D3N5_9PASS</name>
<dbReference type="Proteomes" id="UP001145742">
    <property type="component" value="Unassembled WGS sequence"/>
</dbReference>
<reference evidence="2" key="1">
    <citation type="submission" date="2019-10" db="EMBL/GenBank/DDBJ databases">
        <authorList>
            <person name="Soares A.E.R."/>
            <person name="Aleixo A."/>
            <person name="Schneider P."/>
            <person name="Miyaki C.Y."/>
            <person name="Schneider M.P."/>
            <person name="Mello C."/>
            <person name="Vasconcelos A.T.R."/>
        </authorList>
    </citation>
    <scope>NUCLEOTIDE SEQUENCE</scope>
    <source>
        <tissue evidence="2">Muscle</tissue>
    </source>
</reference>
<keyword evidence="1" id="KW-0812">Transmembrane</keyword>
<evidence type="ECO:0000313" key="2">
    <source>
        <dbReference type="EMBL" id="KAJ7411615.1"/>
    </source>
</evidence>